<evidence type="ECO:0000313" key="2">
    <source>
        <dbReference type="EMBL" id="WIM99753.1"/>
    </source>
</evidence>
<keyword evidence="1" id="KW-0677">Repeat</keyword>
<dbReference type="EMBL" id="CP126980">
    <property type="protein sequence ID" value="WIM99753.1"/>
    <property type="molecule type" value="Genomic_DNA"/>
</dbReference>
<dbReference type="SUPFAM" id="SSF48371">
    <property type="entry name" value="ARM repeat"/>
    <property type="match status" value="1"/>
</dbReference>
<name>A0ABY8WRM8_9ACTN</name>
<accession>A0ABY8WRM8</accession>
<dbReference type="RefSeq" id="WP_284921191.1">
    <property type="nucleotide sequence ID" value="NZ_CP126980.1"/>
</dbReference>
<gene>
    <name evidence="2" type="ORF">ACTOB_003415</name>
</gene>
<evidence type="ECO:0008006" key="4">
    <source>
        <dbReference type="Google" id="ProtNLM"/>
    </source>
</evidence>
<evidence type="ECO:0000256" key="1">
    <source>
        <dbReference type="ARBA" id="ARBA00022737"/>
    </source>
</evidence>
<proteinExistence type="predicted"/>
<evidence type="ECO:0000313" key="3">
    <source>
        <dbReference type="Proteomes" id="UP001240150"/>
    </source>
</evidence>
<dbReference type="InterPro" id="IPR000357">
    <property type="entry name" value="HEAT"/>
</dbReference>
<sequence>MTETRALRDIDWATVERGFVVREKLLALTGSEQTARTRALRDLRRMAPDGEDVRPWVVTVLPILLDLVADPEQADRGPILCLIGDLAGADRTWQMAGETLRAKQLLAGHAGLTDLLTDSDPQVRDAAAYTLRAVTRLAPGLLWDRYVEEPDPAVRVTLVRSCVLAGAVGTGYEPTKRRLAWVAGSDADLRVRITALTELMALLNPPPFDVETARDTLLDAYRAGLNREPEPLDDEVAPLLAGRRMAARQWTPGYNQVLSAIRATYRNDAAAHLDLLDRMLALDAWDAQQDALHAARTLVQRLRGPYAPLVSRAAGLLSDGEPQVRAAALRLLHGADELARPAADAVWAVLPPATDRIRPSAGDGAFAWVVPGAQGPELGPAVRLLAGLRDERVLPVLERLLDEVPDAAGLHRGIAGFGVRARGTSRTLRRHLRALRPETFAEPWRFETHRANLLRALTAVAPAEAAEHLADKSIDVATLGLLARAGRAAAGRIPAIRTTLTCGDPALELAAARAIWLVAGDAEAATGVYDRYFDDRAAKPEHAVAAIDGLKELGIRVKSRTRRLSALGGSRIDGAVAAAAADALWWIAGKRDAAQRLGRVWESQPLIRPRIARLWVETGDSRHAARHARAELTTALRHNLSTHGVLAGTIGDDERLLELCRRLAGSG</sequence>
<dbReference type="Gene3D" id="1.25.10.10">
    <property type="entry name" value="Leucine-rich Repeat Variant"/>
    <property type="match status" value="1"/>
</dbReference>
<dbReference type="Pfam" id="PF02985">
    <property type="entry name" value="HEAT"/>
    <property type="match status" value="1"/>
</dbReference>
<dbReference type="InterPro" id="IPR011989">
    <property type="entry name" value="ARM-like"/>
</dbReference>
<reference evidence="2 3" key="1">
    <citation type="submission" date="2023-06" db="EMBL/GenBank/DDBJ databases">
        <authorList>
            <person name="Yushchuk O."/>
            <person name="Binda E."/>
            <person name="Ruckert-Reed C."/>
            <person name="Fedorenko V."/>
            <person name="Kalinowski J."/>
            <person name="Marinelli F."/>
        </authorList>
    </citation>
    <scope>NUCLEOTIDE SEQUENCE [LARGE SCALE GENOMIC DNA]</scope>
    <source>
        <strain evidence="2 3">NRRL 3884</strain>
    </source>
</reference>
<organism evidence="2 3">
    <name type="scientific">Actinoplanes oblitus</name>
    <dbReference type="NCBI Taxonomy" id="3040509"/>
    <lineage>
        <taxon>Bacteria</taxon>
        <taxon>Bacillati</taxon>
        <taxon>Actinomycetota</taxon>
        <taxon>Actinomycetes</taxon>
        <taxon>Micromonosporales</taxon>
        <taxon>Micromonosporaceae</taxon>
        <taxon>Actinoplanes</taxon>
    </lineage>
</organism>
<dbReference type="Proteomes" id="UP001240150">
    <property type="component" value="Chromosome"/>
</dbReference>
<protein>
    <recommendedName>
        <fullName evidence="4">PBS lyase</fullName>
    </recommendedName>
</protein>
<dbReference type="InterPro" id="IPR016024">
    <property type="entry name" value="ARM-type_fold"/>
</dbReference>
<keyword evidence="3" id="KW-1185">Reference proteome</keyword>